<organism evidence="2 3">
    <name type="scientific">Microlunatus soli</name>
    <dbReference type="NCBI Taxonomy" id="630515"/>
    <lineage>
        <taxon>Bacteria</taxon>
        <taxon>Bacillati</taxon>
        <taxon>Actinomycetota</taxon>
        <taxon>Actinomycetes</taxon>
        <taxon>Propionibacteriales</taxon>
        <taxon>Propionibacteriaceae</taxon>
        <taxon>Microlunatus</taxon>
    </lineage>
</organism>
<dbReference type="PANTHER" id="PTHR36503:SF2">
    <property type="entry name" value="BLR2408 PROTEIN"/>
    <property type="match status" value="1"/>
</dbReference>
<evidence type="ECO:0000259" key="1">
    <source>
        <dbReference type="Pfam" id="PF22677"/>
    </source>
</evidence>
<feature type="domain" description="Glyoxalase/Bleomycin resistance-like N-terminal" evidence="1">
    <location>
        <begin position="3"/>
        <end position="34"/>
    </location>
</feature>
<dbReference type="OrthoDB" id="4265398at2"/>
<dbReference type="RefSeq" id="WP_091520617.1">
    <property type="nucleotide sequence ID" value="NZ_LT629772.1"/>
</dbReference>
<dbReference type="PANTHER" id="PTHR36503">
    <property type="entry name" value="BLR2520 PROTEIN"/>
    <property type="match status" value="1"/>
</dbReference>
<dbReference type="Pfam" id="PF22677">
    <property type="entry name" value="Ble-like_N"/>
    <property type="match status" value="1"/>
</dbReference>
<name>A0A1H1PKV1_9ACTN</name>
<dbReference type="InterPro" id="IPR053863">
    <property type="entry name" value="Glyoxy/Ble-like_N"/>
</dbReference>
<accession>A0A1H1PKV1</accession>
<gene>
    <name evidence="2" type="ORF">SAMN04489812_0934</name>
</gene>
<dbReference type="Proteomes" id="UP000199103">
    <property type="component" value="Chromosome I"/>
</dbReference>
<dbReference type="STRING" id="630515.SAMN04489812_0934"/>
<dbReference type="EMBL" id="LT629772">
    <property type="protein sequence ID" value="SDS11766.1"/>
    <property type="molecule type" value="Genomic_DNA"/>
</dbReference>
<reference evidence="2 3" key="1">
    <citation type="submission" date="2016-10" db="EMBL/GenBank/DDBJ databases">
        <authorList>
            <person name="de Groot N.N."/>
        </authorList>
    </citation>
    <scope>NUCLEOTIDE SEQUENCE [LARGE SCALE GENOMIC DNA]</scope>
    <source>
        <strain evidence="2 3">DSM 21800</strain>
    </source>
</reference>
<sequence length="132" mass="14423">MSRMIFVNLPVADVARSTAFYAGLGFTVNPTYSDQRTSCIVVSDTIFVMVMTRDRFADFSTRPIADDSTEVINCLTCDSRQQVDDLVGRALAAGGSALREPMSDGPMYGHSFADPDGHAWEVMSMDLDVAVR</sequence>
<dbReference type="Gene3D" id="3.10.180.10">
    <property type="entry name" value="2,3-Dihydroxybiphenyl 1,2-Dioxygenase, domain 1"/>
    <property type="match status" value="1"/>
</dbReference>
<dbReference type="InterPro" id="IPR029068">
    <property type="entry name" value="Glyas_Bleomycin-R_OHBP_Dase"/>
</dbReference>
<dbReference type="SUPFAM" id="SSF54593">
    <property type="entry name" value="Glyoxalase/Bleomycin resistance protein/Dihydroxybiphenyl dioxygenase"/>
    <property type="match status" value="1"/>
</dbReference>
<protein>
    <recommendedName>
        <fullName evidence="1">Glyoxalase/Bleomycin resistance-like N-terminal domain-containing protein</fullName>
    </recommendedName>
</protein>
<dbReference type="AlphaFoldDB" id="A0A1H1PKV1"/>
<evidence type="ECO:0000313" key="2">
    <source>
        <dbReference type="EMBL" id="SDS11766.1"/>
    </source>
</evidence>
<evidence type="ECO:0000313" key="3">
    <source>
        <dbReference type="Proteomes" id="UP000199103"/>
    </source>
</evidence>
<proteinExistence type="predicted"/>
<keyword evidence="3" id="KW-1185">Reference proteome</keyword>